<evidence type="ECO:0000313" key="2">
    <source>
        <dbReference type="Proteomes" id="UP000828048"/>
    </source>
</evidence>
<accession>A0ACB7XMN0</accession>
<dbReference type="EMBL" id="CM037151">
    <property type="protein sequence ID" value="KAH7842183.1"/>
    <property type="molecule type" value="Genomic_DNA"/>
</dbReference>
<dbReference type="Proteomes" id="UP000828048">
    <property type="component" value="Chromosome 1"/>
</dbReference>
<keyword evidence="2" id="KW-1185">Reference proteome</keyword>
<protein>
    <submittedName>
        <fullName evidence="1">Uncharacterized protein</fullName>
    </submittedName>
</protein>
<name>A0ACB7XMN0_9ERIC</name>
<organism evidence="1 2">
    <name type="scientific">Vaccinium darrowii</name>
    <dbReference type="NCBI Taxonomy" id="229202"/>
    <lineage>
        <taxon>Eukaryota</taxon>
        <taxon>Viridiplantae</taxon>
        <taxon>Streptophyta</taxon>
        <taxon>Embryophyta</taxon>
        <taxon>Tracheophyta</taxon>
        <taxon>Spermatophyta</taxon>
        <taxon>Magnoliopsida</taxon>
        <taxon>eudicotyledons</taxon>
        <taxon>Gunneridae</taxon>
        <taxon>Pentapetalae</taxon>
        <taxon>asterids</taxon>
        <taxon>Ericales</taxon>
        <taxon>Ericaceae</taxon>
        <taxon>Vaccinioideae</taxon>
        <taxon>Vaccinieae</taxon>
        <taxon>Vaccinium</taxon>
    </lineage>
</organism>
<gene>
    <name evidence="1" type="ORF">Vadar_002389</name>
</gene>
<comment type="caution">
    <text evidence="1">The sequence shown here is derived from an EMBL/GenBank/DDBJ whole genome shotgun (WGS) entry which is preliminary data.</text>
</comment>
<proteinExistence type="predicted"/>
<evidence type="ECO:0000313" key="1">
    <source>
        <dbReference type="EMBL" id="KAH7842183.1"/>
    </source>
</evidence>
<sequence length="662" mass="73312">MPELLGNTMFKFTYVSNENESYFTYSLKDPSVTGRSVLDISGQMQVLIWLEARGEWSLLYARPGDQCDIYAYCGAFGTCNRNHIPLCMCFRGFQPKSVGDWNAGDMSGGCVRKVPLQCGNDSEVNGQIDQFLRISKVRLPDNSIVLSRVRSVGDCQSACFSNCSCSAYTYDYSDGCSIWRENLSNADQLTDDTTDGRDFYLRLAASEFLGERKDSRIKWRKWIILALAVPMMLLVTVGFLYCLWRRKSRNRGEDLVLFDLGTSIGAANCKLNDAGKSDAGKTKEVDFPLFSFASVCAATDNFSDTNKLGKGGFGSVYKGKLLKGDSLNLLGYAWELWKSGRGEDIKDPLLQDISSTNMLLRYLNIALLCVEESAADRPAMSNVEIFIVLFSSGMNVAGKIVELECNGVEKAISDGASHLSLVEHLFLETSDHESREGRKRREMGFFSNRVESSEIVAGDHIYTWRCRALVTYHYAHHGIYIGEGLVIHFTAPPGKLSTALSSGLSSSSLAPVGPEKTCPKHPRCGSRKPGSGVAVSCLYCFLGKGFLYCCEYGASKFYIWCKLPGTCTTAQSDPGNTVLQRANYLLENGFGQYHLVKNNCEDFALYCKTGIWVTGDKLGRSAQIANRKHKSPGSYDIGLRKDVIKVPVEDMDKFHRGLKLAT</sequence>
<reference evidence="1 2" key="1">
    <citation type="journal article" date="2021" name="Hortic Res">
        <title>High-quality reference genome and annotation aids understanding of berry development for evergreen blueberry (Vaccinium darrowii).</title>
        <authorList>
            <person name="Yu J."/>
            <person name="Hulse-Kemp A.M."/>
            <person name="Babiker E."/>
            <person name="Staton M."/>
        </authorList>
    </citation>
    <scope>NUCLEOTIDE SEQUENCE [LARGE SCALE GENOMIC DNA]</scope>
    <source>
        <strain evidence="2">cv. NJ 8807/NJ 8810</strain>
        <tissue evidence="1">Young leaf</tissue>
    </source>
</reference>